<keyword evidence="8" id="KW-0472">Membrane</keyword>
<dbReference type="STRING" id="1081109.A0A166V8U8"/>
<accession>A0A166V8U8</accession>
<feature type="transmembrane region" description="Helical" evidence="8">
    <location>
        <begin position="142"/>
        <end position="167"/>
    </location>
</feature>
<evidence type="ECO:0000256" key="5">
    <source>
        <dbReference type="PROSITE-ProRule" id="PRU01026"/>
    </source>
</evidence>
<feature type="binding site" evidence="5">
    <location>
        <position position="46"/>
    </location>
    <ligand>
        <name>S-adenosyl-L-methionine</name>
        <dbReference type="ChEBI" id="CHEBI:59789"/>
    </ligand>
</feature>
<feature type="region of interest" description="Disordered" evidence="7">
    <location>
        <begin position="332"/>
        <end position="380"/>
    </location>
</feature>
<dbReference type="SUPFAM" id="SSF53335">
    <property type="entry name" value="S-adenosyl-L-methionine-dependent methyltransferases"/>
    <property type="match status" value="1"/>
</dbReference>
<feature type="region of interest" description="Disordered" evidence="7">
    <location>
        <begin position="1"/>
        <end position="33"/>
    </location>
</feature>
<feature type="domain" description="Ribosomal RNA adenine methylase transferase N-terminal" evidence="9">
    <location>
        <begin position="53"/>
        <end position="273"/>
    </location>
</feature>
<dbReference type="GO" id="GO:0003723">
    <property type="term" value="F:RNA binding"/>
    <property type="evidence" value="ECO:0007669"/>
    <property type="project" value="UniProtKB-UniRule"/>
</dbReference>
<feature type="compositionally biased region" description="Acidic residues" evidence="7">
    <location>
        <begin position="359"/>
        <end position="380"/>
    </location>
</feature>
<keyword evidence="2 5" id="KW-0808">Transferase</keyword>
<evidence type="ECO:0000256" key="8">
    <source>
        <dbReference type="SAM" id="Phobius"/>
    </source>
</evidence>
<dbReference type="GO" id="GO:0000179">
    <property type="term" value="F:rRNA (adenine-N6,N6-)-dimethyltransferase activity"/>
    <property type="evidence" value="ECO:0007669"/>
    <property type="project" value="UniProtKB-UniRule"/>
</dbReference>
<feature type="binding site" evidence="5">
    <location>
        <position position="48"/>
    </location>
    <ligand>
        <name>S-adenosyl-L-methionine</name>
        <dbReference type="ChEBI" id="CHEBI:59789"/>
    </ligand>
</feature>
<feature type="binding site" evidence="5">
    <location>
        <position position="188"/>
    </location>
    <ligand>
        <name>S-adenosyl-L-methionine</name>
        <dbReference type="ChEBI" id="CHEBI:59789"/>
    </ligand>
</feature>
<evidence type="ECO:0000256" key="6">
    <source>
        <dbReference type="RuleBase" id="RU362106"/>
    </source>
</evidence>
<organism evidence="10 11">
    <name type="scientific">Moelleriella libera RCEF 2490</name>
    <dbReference type="NCBI Taxonomy" id="1081109"/>
    <lineage>
        <taxon>Eukaryota</taxon>
        <taxon>Fungi</taxon>
        <taxon>Dikarya</taxon>
        <taxon>Ascomycota</taxon>
        <taxon>Pezizomycotina</taxon>
        <taxon>Sordariomycetes</taxon>
        <taxon>Hypocreomycetidae</taxon>
        <taxon>Hypocreales</taxon>
        <taxon>Clavicipitaceae</taxon>
        <taxon>Moelleriella</taxon>
    </lineage>
</organism>
<dbReference type="Pfam" id="PF00398">
    <property type="entry name" value="RrnaAD"/>
    <property type="match status" value="1"/>
</dbReference>
<keyword evidence="8" id="KW-1133">Transmembrane helix</keyword>
<evidence type="ECO:0000313" key="11">
    <source>
        <dbReference type="Proteomes" id="UP000078544"/>
    </source>
</evidence>
<dbReference type="PROSITE" id="PS51689">
    <property type="entry name" value="SAM_RNA_A_N6_MT"/>
    <property type="match status" value="1"/>
</dbReference>
<dbReference type="GO" id="GO:0005730">
    <property type="term" value="C:nucleolus"/>
    <property type="evidence" value="ECO:0007669"/>
    <property type="project" value="TreeGrafter"/>
</dbReference>
<keyword evidence="6" id="KW-0698">rRNA processing</keyword>
<evidence type="ECO:0000256" key="2">
    <source>
        <dbReference type="ARBA" id="ARBA00022679"/>
    </source>
</evidence>
<feature type="binding site" evidence="5">
    <location>
        <position position="122"/>
    </location>
    <ligand>
        <name>S-adenosyl-L-methionine</name>
        <dbReference type="ChEBI" id="CHEBI:59789"/>
    </ligand>
</feature>
<keyword evidence="1 5" id="KW-0489">Methyltransferase</keyword>
<feature type="binding site" evidence="5">
    <location>
        <position position="73"/>
    </location>
    <ligand>
        <name>S-adenosyl-L-methionine</name>
        <dbReference type="ChEBI" id="CHEBI:59789"/>
    </ligand>
</feature>
<dbReference type="EMBL" id="AZGY01000001">
    <property type="protein sequence ID" value="OAA33398.1"/>
    <property type="molecule type" value="Genomic_DNA"/>
</dbReference>
<dbReference type="InterPro" id="IPR029063">
    <property type="entry name" value="SAM-dependent_MTases_sf"/>
</dbReference>
<dbReference type="Proteomes" id="UP000078544">
    <property type="component" value="Unassembled WGS sequence"/>
</dbReference>
<protein>
    <recommendedName>
        <fullName evidence="6">rRNA adenine N(6)-methyltransferase</fullName>
        <ecNumber evidence="6">2.1.1.-</ecNumber>
    </recommendedName>
</protein>
<dbReference type="InterPro" id="IPR020598">
    <property type="entry name" value="rRNA_Ade_methylase_Trfase_N"/>
</dbReference>
<dbReference type="GO" id="GO:0030688">
    <property type="term" value="C:preribosome, small subunit precursor"/>
    <property type="evidence" value="ECO:0007669"/>
    <property type="project" value="EnsemblFungi"/>
</dbReference>
<keyword evidence="11" id="KW-1185">Reference proteome</keyword>
<evidence type="ECO:0000313" key="10">
    <source>
        <dbReference type="EMBL" id="OAA33398.1"/>
    </source>
</evidence>
<keyword evidence="4 5" id="KW-0694">RNA-binding</keyword>
<dbReference type="Gene3D" id="1.10.8.480">
    <property type="match status" value="2"/>
</dbReference>
<reference evidence="10 11" key="1">
    <citation type="journal article" date="2016" name="Genome Biol. Evol.">
        <title>Divergent and convergent evolution of fungal pathogenicity.</title>
        <authorList>
            <person name="Shang Y."/>
            <person name="Xiao G."/>
            <person name="Zheng P."/>
            <person name="Cen K."/>
            <person name="Zhan S."/>
            <person name="Wang C."/>
        </authorList>
    </citation>
    <scope>NUCLEOTIDE SEQUENCE [LARGE SCALE GENOMIC DNA]</scope>
    <source>
        <strain evidence="10 11">RCEF 2490</strain>
    </source>
</reference>
<keyword evidence="3 5" id="KW-0949">S-adenosyl-L-methionine</keyword>
<dbReference type="EC" id="2.1.1.-" evidence="6"/>
<dbReference type="InterPro" id="IPR001737">
    <property type="entry name" value="KsgA/Erm"/>
</dbReference>
<feature type="compositionally biased region" description="Low complexity" evidence="7">
    <location>
        <begin position="339"/>
        <end position="358"/>
    </location>
</feature>
<name>A0A166V8U8_9HYPO</name>
<dbReference type="PANTHER" id="PTHR11727:SF7">
    <property type="entry name" value="DIMETHYLADENOSINE TRANSFERASE-RELATED"/>
    <property type="match status" value="1"/>
</dbReference>
<dbReference type="OrthoDB" id="74991at2759"/>
<dbReference type="GO" id="GO:0000462">
    <property type="term" value="P:maturation of SSU-rRNA from tricistronic rRNA transcript (SSU-rRNA, 5.8S rRNA, LSU-rRNA)"/>
    <property type="evidence" value="ECO:0007669"/>
    <property type="project" value="EnsemblFungi"/>
</dbReference>
<keyword evidence="8" id="KW-0812">Transmembrane</keyword>
<proteinExistence type="inferred from homology"/>
<comment type="similarity">
    <text evidence="5 6">Belongs to the class I-like SAM-binding methyltransferase superfamily. rRNA adenine N(6)-methyltransferase family.</text>
</comment>
<evidence type="ECO:0000256" key="1">
    <source>
        <dbReference type="ARBA" id="ARBA00022603"/>
    </source>
</evidence>
<evidence type="ECO:0000256" key="7">
    <source>
        <dbReference type="SAM" id="MobiDB-lite"/>
    </source>
</evidence>
<evidence type="ECO:0000256" key="3">
    <source>
        <dbReference type="ARBA" id="ARBA00022691"/>
    </source>
</evidence>
<sequence length="451" mass="50024">MGKVKQAKRNGASSSPYQKPSGGGGSGHSAPAKNNVFKFNTNFGQHILKNPGVSDAIVDKAYLKPTDTVLEIGPGTGNLTVRILERAKKCICVELDPRMAAEVTKRVQGTPEQRKLEVILGDVIKTELPQFDVCISNTPYQVLSTCLPVCFLLAFVACLLLACLLVVRSFHLRLSRKGSSLSTDKKGNTLRQISSPLVFKLLAMPNPPRTSVLMFQREFALRLTARPGDPLYSRISVNAQFWAKITHIMKVGKNNFRPPPQVESSVVRIEPKVGKDRPNVSWDEWDGLLRVCFVRKNKTLRASWLGTREVLAMVEKNYRTWCALNGIPVDDSEADETMDATTTTTSAGEEEAAAAADGMDVDVVDDGYDDDNDDDEDDAPDFFKELKRSAAATPKTKSRRKKTKVAELVREKIRKVLEDVTELADKRSGKCDETDFLRLLFAFNEEGIHFS</sequence>
<gene>
    <name evidence="10" type="ORF">AAL_00863</name>
</gene>
<evidence type="ECO:0000256" key="4">
    <source>
        <dbReference type="ARBA" id="ARBA00022884"/>
    </source>
</evidence>
<evidence type="ECO:0000259" key="9">
    <source>
        <dbReference type="SMART" id="SM00650"/>
    </source>
</evidence>
<dbReference type="CDD" id="cd02440">
    <property type="entry name" value="AdoMet_MTases"/>
    <property type="match status" value="1"/>
</dbReference>
<dbReference type="SMART" id="SM00650">
    <property type="entry name" value="rADc"/>
    <property type="match status" value="1"/>
</dbReference>
<dbReference type="Gene3D" id="3.40.50.150">
    <property type="entry name" value="Vaccinia Virus protein VP39"/>
    <property type="match status" value="2"/>
</dbReference>
<feature type="binding site" evidence="5">
    <location>
        <position position="94"/>
    </location>
    <ligand>
        <name>S-adenosyl-L-methionine</name>
        <dbReference type="ChEBI" id="CHEBI:59789"/>
    </ligand>
</feature>
<dbReference type="AlphaFoldDB" id="A0A166V8U8"/>
<comment type="caution">
    <text evidence="10">The sequence shown here is derived from an EMBL/GenBank/DDBJ whole genome shotgun (WGS) entry which is preliminary data.</text>
</comment>
<dbReference type="PANTHER" id="PTHR11727">
    <property type="entry name" value="DIMETHYLADENOSINE TRANSFERASE"/>
    <property type="match status" value="1"/>
</dbReference>